<sequence length="323" mass="35775">MSTKNNKRPTIYDLAKLADVSPGTVSRVLNNKDKVNPKTRAKVLELAHEIGLKPRATARSKEVAVITEPHFTDRFRGYTSVLTSHVAFALSEQNVGMLLPSDPVKQLPGYFIDGVVAITYEPEIQTMLKEIEKKIPVVYLDNFEATAKQYVVRSDHYQSGYKTAKFFIERGMKKLAFLSGDTIPAKVRMKGYTDAIQEAGLPVDSKLQILMKHDESIYMVVNRVVKNGADALFVPGTSMQAIEALHVLGNVMNLDVPNDICLIGGENTGISAFQHPPMTTMGEPLEDMAKAAVDMVLALSEQQTIKERTLTLPVDLIERDSVR</sequence>
<dbReference type="EMBL" id="CAAHFH010000002">
    <property type="protein sequence ID" value="VGO21863.1"/>
    <property type="molecule type" value="Genomic_DNA"/>
</dbReference>
<dbReference type="Proteomes" id="UP000346198">
    <property type="component" value="Unassembled WGS sequence"/>
</dbReference>
<name>A0A6C2UPK3_9BACT</name>
<evidence type="ECO:0000256" key="1">
    <source>
        <dbReference type="ARBA" id="ARBA00023015"/>
    </source>
</evidence>
<dbReference type="SUPFAM" id="SSF47413">
    <property type="entry name" value="lambda repressor-like DNA-binding domains"/>
    <property type="match status" value="1"/>
</dbReference>
<dbReference type="GO" id="GO:0003700">
    <property type="term" value="F:DNA-binding transcription factor activity"/>
    <property type="evidence" value="ECO:0007669"/>
    <property type="project" value="TreeGrafter"/>
</dbReference>
<gene>
    <name evidence="5" type="primary">ccpA</name>
    <name evidence="5" type="ORF">SCARR_03943</name>
</gene>
<keyword evidence="2" id="KW-0238">DNA-binding</keyword>
<dbReference type="Pfam" id="PF13377">
    <property type="entry name" value="Peripla_BP_3"/>
    <property type="match status" value="1"/>
</dbReference>
<accession>A0A6C2UPK3</accession>
<dbReference type="PANTHER" id="PTHR30146:SF109">
    <property type="entry name" value="HTH-TYPE TRANSCRIPTIONAL REGULATOR GALS"/>
    <property type="match status" value="1"/>
</dbReference>
<dbReference type="InterPro" id="IPR046335">
    <property type="entry name" value="LacI/GalR-like_sensor"/>
</dbReference>
<dbReference type="InterPro" id="IPR028082">
    <property type="entry name" value="Peripla_BP_I"/>
</dbReference>
<dbReference type="PROSITE" id="PS00356">
    <property type="entry name" value="HTH_LACI_1"/>
    <property type="match status" value="1"/>
</dbReference>
<dbReference type="PANTHER" id="PTHR30146">
    <property type="entry name" value="LACI-RELATED TRANSCRIPTIONAL REPRESSOR"/>
    <property type="match status" value="1"/>
</dbReference>
<dbReference type="InterPro" id="IPR010982">
    <property type="entry name" value="Lambda_DNA-bd_dom_sf"/>
</dbReference>
<evidence type="ECO:0000313" key="6">
    <source>
        <dbReference type="Proteomes" id="UP000346198"/>
    </source>
</evidence>
<evidence type="ECO:0000256" key="3">
    <source>
        <dbReference type="ARBA" id="ARBA00023163"/>
    </source>
</evidence>
<evidence type="ECO:0000313" key="5">
    <source>
        <dbReference type="EMBL" id="VGO21863.1"/>
    </source>
</evidence>
<evidence type="ECO:0000259" key="4">
    <source>
        <dbReference type="PROSITE" id="PS50932"/>
    </source>
</evidence>
<dbReference type="Gene3D" id="3.40.50.2300">
    <property type="match status" value="2"/>
</dbReference>
<feature type="domain" description="HTH lacI-type" evidence="4">
    <location>
        <begin position="9"/>
        <end position="63"/>
    </location>
</feature>
<reference evidence="5 6" key="1">
    <citation type="submission" date="2019-04" db="EMBL/GenBank/DDBJ databases">
        <authorList>
            <person name="Van Vliet M D."/>
        </authorList>
    </citation>
    <scope>NUCLEOTIDE SEQUENCE [LARGE SCALE GENOMIC DNA]</scope>
    <source>
        <strain evidence="5 6">F21</strain>
    </source>
</reference>
<dbReference type="InterPro" id="IPR000843">
    <property type="entry name" value="HTH_LacI"/>
</dbReference>
<keyword evidence="6" id="KW-1185">Reference proteome</keyword>
<dbReference type="GO" id="GO:0000976">
    <property type="term" value="F:transcription cis-regulatory region binding"/>
    <property type="evidence" value="ECO:0007669"/>
    <property type="project" value="TreeGrafter"/>
</dbReference>
<dbReference type="SMART" id="SM00354">
    <property type="entry name" value="HTH_LACI"/>
    <property type="match status" value="1"/>
</dbReference>
<proteinExistence type="predicted"/>
<keyword evidence="1" id="KW-0805">Transcription regulation</keyword>
<evidence type="ECO:0000256" key="2">
    <source>
        <dbReference type="ARBA" id="ARBA00023125"/>
    </source>
</evidence>
<dbReference type="AlphaFoldDB" id="A0A6C2UPK3"/>
<dbReference type="CDD" id="cd01392">
    <property type="entry name" value="HTH_LacI"/>
    <property type="match status" value="1"/>
</dbReference>
<dbReference type="Gene3D" id="1.10.260.40">
    <property type="entry name" value="lambda repressor-like DNA-binding domains"/>
    <property type="match status" value="1"/>
</dbReference>
<dbReference type="Pfam" id="PF00356">
    <property type="entry name" value="LacI"/>
    <property type="match status" value="1"/>
</dbReference>
<dbReference type="RefSeq" id="WP_136063296.1">
    <property type="nucleotide sequence ID" value="NZ_CAAHFH010000002.1"/>
</dbReference>
<protein>
    <submittedName>
        <fullName evidence="5">Catabolite control protein A</fullName>
    </submittedName>
</protein>
<keyword evidence="3" id="KW-0804">Transcription</keyword>
<organism evidence="5 6">
    <name type="scientific">Pontiella sulfatireligans</name>
    <dbReference type="NCBI Taxonomy" id="2750658"/>
    <lineage>
        <taxon>Bacteria</taxon>
        <taxon>Pseudomonadati</taxon>
        <taxon>Kiritimatiellota</taxon>
        <taxon>Kiritimatiellia</taxon>
        <taxon>Kiritimatiellales</taxon>
        <taxon>Pontiellaceae</taxon>
        <taxon>Pontiella</taxon>
    </lineage>
</organism>
<dbReference type="PROSITE" id="PS50932">
    <property type="entry name" value="HTH_LACI_2"/>
    <property type="match status" value="1"/>
</dbReference>
<dbReference type="SUPFAM" id="SSF53822">
    <property type="entry name" value="Periplasmic binding protein-like I"/>
    <property type="match status" value="1"/>
</dbReference>